<feature type="domain" description="DUF397" evidence="1">
    <location>
        <begin position="9"/>
        <end position="75"/>
    </location>
</feature>
<keyword evidence="3" id="KW-1185">Reference proteome</keyword>
<evidence type="ECO:0000313" key="2">
    <source>
        <dbReference type="EMBL" id="QVJ01146.1"/>
    </source>
</evidence>
<sequence length="77" mass="8479">MYPQAPPLTFRKSSYSNTARECVEVAHFRRATHGVCGDHRAEVTDPPSGAAVRDTRNRALSTLAFSSAEWAAFLRLA</sequence>
<dbReference type="InterPro" id="IPR007278">
    <property type="entry name" value="DUF397"/>
</dbReference>
<reference evidence="2" key="1">
    <citation type="submission" date="2021-05" db="EMBL/GenBank/DDBJ databases">
        <authorList>
            <person name="Kaiqin L."/>
            <person name="Jian G."/>
        </authorList>
    </citation>
    <scope>NUCLEOTIDE SEQUENCE</scope>
    <source>
        <strain evidence="2">HDS5</strain>
    </source>
</reference>
<proteinExistence type="predicted"/>
<dbReference type="AlphaFoldDB" id="A0A975QIZ1"/>
<evidence type="ECO:0000259" key="1">
    <source>
        <dbReference type="Pfam" id="PF04149"/>
    </source>
</evidence>
<name>A0A975QIZ1_9ACTN</name>
<evidence type="ECO:0000313" key="3">
    <source>
        <dbReference type="Proteomes" id="UP000682416"/>
    </source>
</evidence>
<dbReference type="EMBL" id="CP074402">
    <property type="protein sequence ID" value="QVJ01146.1"/>
    <property type="molecule type" value="Genomic_DNA"/>
</dbReference>
<accession>A0A975QIZ1</accession>
<dbReference type="Proteomes" id="UP000682416">
    <property type="component" value="Chromosome"/>
</dbReference>
<dbReference type="KEGG" id="nec:KGD82_23565"/>
<protein>
    <submittedName>
        <fullName evidence="2">DUF397 domain-containing protein</fullName>
    </submittedName>
</protein>
<organism evidence="2 3">
    <name type="scientific">Nocardiopsis eucommiae</name>
    <dbReference type="NCBI Taxonomy" id="2831970"/>
    <lineage>
        <taxon>Bacteria</taxon>
        <taxon>Bacillati</taxon>
        <taxon>Actinomycetota</taxon>
        <taxon>Actinomycetes</taxon>
        <taxon>Streptosporangiales</taxon>
        <taxon>Nocardiopsidaceae</taxon>
        <taxon>Nocardiopsis</taxon>
    </lineage>
</organism>
<gene>
    <name evidence="2" type="ORF">KGD82_23565</name>
</gene>
<dbReference type="Pfam" id="PF04149">
    <property type="entry name" value="DUF397"/>
    <property type="match status" value="1"/>
</dbReference>